<dbReference type="CDD" id="cd00555">
    <property type="entry name" value="Maf"/>
    <property type="match status" value="1"/>
</dbReference>
<organism evidence="4 5">
    <name type="scientific">Letharia lupina</name>
    <dbReference type="NCBI Taxonomy" id="560253"/>
    <lineage>
        <taxon>Eukaryota</taxon>
        <taxon>Fungi</taxon>
        <taxon>Dikarya</taxon>
        <taxon>Ascomycota</taxon>
        <taxon>Pezizomycotina</taxon>
        <taxon>Lecanoromycetes</taxon>
        <taxon>OSLEUM clade</taxon>
        <taxon>Lecanoromycetidae</taxon>
        <taxon>Lecanorales</taxon>
        <taxon>Lecanorineae</taxon>
        <taxon>Parmeliaceae</taxon>
        <taxon>Letharia</taxon>
    </lineage>
</organism>
<keyword evidence="2" id="KW-0378">Hydrolase</keyword>
<dbReference type="PANTHER" id="PTHR43213:SF5">
    <property type="entry name" value="BIFUNCTIONAL DTTP_UTP PYROPHOSPHATASE_METHYLTRANSFERASE PROTEIN-RELATED"/>
    <property type="match status" value="1"/>
</dbReference>
<evidence type="ECO:0000256" key="1">
    <source>
        <dbReference type="ARBA" id="ARBA00001968"/>
    </source>
</evidence>
<feature type="compositionally biased region" description="Pro residues" evidence="3">
    <location>
        <begin position="10"/>
        <end position="28"/>
    </location>
</feature>
<dbReference type="InterPro" id="IPR029001">
    <property type="entry name" value="ITPase-like_fam"/>
</dbReference>
<dbReference type="PANTHER" id="PTHR43213">
    <property type="entry name" value="BIFUNCTIONAL DTTP/UTP PYROPHOSPHATASE/METHYLTRANSFERASE PROTEIN-RELATED"/>
    <property type="match status" value="1"/>
</dbReference>
<dbReference type="GO" id="GO:0047429">
    <property type="term" value="F:nucleoside triphosphate diphosphatase activity"/>
    <property type="evidence" value="ECO:0007669"/>
    <property type="project" value="InterPro"/>
</dbReference>
<feature type="region of interest" description="Disordered" evidence="3">
    <location>
        <begin position="1"/>
        <end position="28"/>
    </location>
</feature>
<dbReference type="GeneID" id="59337736"/>
<protein>
    <recommendedName>
        <fullName evidence="6">Maf-like protein</fullName>
    </recommendedName>
</protein>
<evidence type="ECO:0000256" key="2">
    <source>
        <dbReference type="ARBA" id="ARBA00022801"/>
    </source>
</evidence>
<evidence type="ECO:0000256" key="3">
    <source>
        <dbReference type="SAM" id="MobiDB-lite"/>
    </source>
</evidence>
<evidence type="ECO:0000313" key="5">
    <source>
        <dbReference type="Proteomes" id="UP000593566"/>
    </source>
</evidence>
<dbReference type="Pfam" id="PF02545">
    <property type="entry name" value="Maf"/>
    <property type="match status" value="1"/>
</dbReference>
<sequence>MTDAKYAPAPAEPPPSYETAAQPPPPLRLPLPLDLPLINTLRDRRVILASASPRRKQLLAQIGLTKLEIKPSTLPENLPKSLAPFEYVLQTATQKAMHVYSSELDNTEFGEPAVVLAADTIVVSLSGQVLEKPRSEADHIAMLKMLRNSGYHRVYTAVVAMAPLASARHPGYASESTVEETTVRFGRDTSDEMLLAYVRTREGADKAGGYAIQGVGAILVERIEGSWDNVVGLPLRATLELIEKVLGQSEEELDDESAGPEDSDE</sequence>
<dbReference type="HAMAP" id="MF_00528">
    <property type="entry name" value="Maf"/>
    <property type="match status" value="1"/>
</dbReference>
<accession>A0A8H6FFJ4</accession>
<dbReference type="SUPFAM" id="SSF52972">
    <property type="entry name" value="ITPase-like"/>
    <property type="match status" value="1"/>
</dbReference>
<dbReference type="AlphaFoldDB" id="A0A8H6FFJ4"/>
<dbReference type="EMBL" id="JACCJB010000006">
    <property type="protein sequence ID" value="KAF6226475.1"/>
    <property type="molecule type" value="Genomic_DNA"/>
</dbReference>
<dbReference type="InterPro" id="IPR003697">
    <property type="entry name" value="Maf-like"/>
</dbReference>
<name>A0A8H6FFJ4_9LECA</name>
<dbReference type="NCBIfam" id="TIGR00172">
    <property type="entry name" value="maf"/>
    <property type="match status" value="1"/>
</dbReference>
<comment type="caution">
    <text evidence="4">The sequence shown here is derived from an EMBL/GenBank/DDBJ whole genome shotgun (WGS) entry which is preliminary data.</text>
</comment>
<dbReference type="Proteomes" id="UP000593566">
    <property type="component" value="Unassembled WGS sequence"/>
</dbReference>
<dbReference type="Gene3D" id="3.90.950.10">
    <property type="match status" value="1"/>
</dbReference>
<comment type="cofactor">
    <cofactor evidence="1">
        <name>a divalent metal cation</name>
        <dbReference type="ChEBI" id="CHEBI:60240"/>
    </cofactor>
</comment>
<gene>
    <name evidence="4" type="ORF">HO133_009341</name>
</gene>
<evidence type="ECO:0000313" key="4">
    <source>
        <dbReference type="EMBL" id="KAF6226475.1"/>
    </source>
</evidence>
<evidence type="ECO:0008006" key="6">
    <source>
        <dbReference type="Google" id="ProtNLM"/>
    </source>
</evidence>
<reference evidence="4 5" key="1">
    <citation type="journal article" date="2020" name="Genomics">
        <title>Complete, high-quality genomes from long-read metagenomic sequencing of two wolf lichen thalli reveals enigmatic genome architecture.</title>
        <authorList>
            <person name="McKenzie S.K."/>
            <person name="Walston R.F."/>
            <person name="Allen J.L."/>
        </authorList>
    </citation>
    <scope>NUCLEOTIDE SEQUENCE [LARGE SCALE GENOMIC DNA]</scope>
    <source>
        <strain evidence="4">WasteWater1</strain>
    </source>
</reference>
<dbReference type="RefSeq" id="XP_037155028.1">
    <property type="nucleotide sequence ID" value="XM_037300202.1"/>
</dbReference>
<proteinExistence type="inferred from homology"/>
<keyword evidence="5" id="KW-1185">Reference proteome</keyword>